<keyword evidence="2" id="KW-0732">Signal</keyword>
<dbReference type="AlphaFoldDB" id="A0A0S3RZ20"/>
<organism evidence="3 4">
    <name type="scientific">Vigna angularis var. angularis</name>
    <dbReference type="NCBI Taxonomy" id="157739"/>
    <lineage>
        <taxon>Eukaryota</taxon>
        <taxon>Viridiplantae</taxon>
        <taxon>Streptophyta</taxon>
        <taxon>Embryophyta</taxon>
        <taxon>Tracheophyta</taxon>
        <taxon>Spermatophyta</taxon>
        <taxon>Magnoliopsida</taxon>
        <taxon>eudicotyledons</taxon>
        <taxon>Gunneridae</taxon>
        <taxon>Pentapetalae</taxon>
        <taxon>rosids</taxon>
        <taxon>fabids</taxon>
        <taxon>Fabales</taxon>
        <taxon>Fabaceae</taxon>
        <taxon>Papilionoideae</taxon>
        <taxon>50 kb inversion clade</taxon>
        <taxon>NPAAA clade</taxon>
        <taxon>indigoferoid/millettioid clade</taxon>
        <taxon>Phaseoleae</taxon>
        <taxon>Vigna</taxon>
    </lineage>
</organism>
<name>A0A0S3RZ20_PHAAN</name>
<dbReference type="InterPro" id="IPR029063">
    <property type="entry name" value="SAM-dependent_MTases_sf"/>
</dbReference>
<evidence type="ECO:0000313" key="3">
    <source>
        <dbReference type="EMBL" id="BAT85777.1"/>
    </source>
</evidence>
<accession>A0A0S3RZ20</accession>
<dbReference type="GO" id="GO:0032259">
    <property type="term" value="P:methylation"/>
    <property type="evidence" value="ECO:0007669"/>
    <property type="project" value="InterPro"/>
</dbReference>
<dbReference type="GO" id="GO:0003723">
    <property type="term" value="F:RNA binding"/>
    <property type="evidence" value="ECO:0007669"/>
    <property type="project" value="UniProtKB-KW"/>
</dbReference>
<evidence type="ECO:0000313" key="4">
    <source>
        <dbReference type="Proteomes" id="UP000291084"/>
    </source>
</evidence>
<dbReference type="EMBL" id="AP015037">
    <property type="protein sequence ID" value="BAT85777.1"/>
    <property type="molecule type" value="Genomic_DNA"/>
</dbReference>
<dbReference type="Proteomes" id="UP000291084">
    <property type="component" value="Chromosome 4"/>
</dbReference>
<proteinExistence type="predicted"/>
<protein>
    <submittedName>
        <fullName evidence="3">Uncharacterized protein</fullName>
    </submittedName>
</protein>
<dbReference type="GO" id="GO:0008168">
    <property type="term" value="F:methyltransferase activity"/>
    <property type="evidence" value="ECO:0007669"/>
    <property type="project" value="InterPro"/>
</dbReference>
<feature type="signal peptide" evidence="2">
    <location>
        <begin position="1"/>
        <end position="20"/>
    </location>
</feature>
<gene>
    <name evidence="3" type="primary">Vigan.04G336300</name>
    <name evidence="3" type="ORF">VIGAN_04336300</name>
</gene>
<dbReference type="PANTHER" id="PTHR32319">
    <property type="entry name" value="BACTERIAL HEMOLYSIN-LIKE PROTEIN"/>
    <property type="match status" value="1"/>
</dbReference>
<feature type="chain" id="PRO_5006617662" evidence="2">
    <location>
        <begin position="21"/>
        <end position="72"/>
    </location>
</feature>
<sequence length="72" mass="7946">MSQLQLWWNCIVVWLFYINTELDRSWKQLGGDTTGKVALDSELSTGGFTGCLLHYGASHVYGVGIGYGQVTC</sequence>
<dbReference type="InterPro" id="IPR047048">
    <property type="entry name" value="TlyA"/>
</dbReference>
<dbReference type="PANTHER" id="PTHR32319:SF0">
    <property type="entry name" value="BACTERIAL HEMOLYSIN-LIKE PROTEIN"/>
    <property type="match status" value="1"/>
</dbReference>
<evidence type="ECO:0000256" key="1">
    <source>
        <dbReference type="ARBA" id="ARBA00022884"/>
    </source>
</evidence>
<dbReference type="Gene3D" id="3.40.50.150">
    <property type="entry name" value="Vaccinia Virus protein VP39"/>
    <property type="match status" value="1"/>
</dbReference>
<keyword evidence="1" id="KW-0694">RNA-binding</keyword>
<evidence type="ECO:0000256" key="2">
    <source>
        <dbReference type="SAM" id="SignalP"/>
    </source>
</evidence>
<keyword evidence="4" id="KW-1185">Reference proteome</keyword>
<reference evidence="3 4" key="1">
    <citation type="journal article" date="2015" name="Sci. Rep.">
        <title>The power of single molecule real-time sequencing technology in the de novo assembly of a eukaryotic genome.</title>
        <authorList>
            <person name="Sakai H."/>
            <person name="Naito K."/>
            <person name="Ogiso-Tanaka E."/>
            <person name="Takahashi Y."/>
            <person name="Iseki K."/>
            <person name="Muto C."/>
            <person name="Satou K."/>
            <person name="Teruya K."/>
            <person name="Shiroma A."/>
            <person name="Shimoji M."/>
            <person name="Hirano T."/>
            <person name="Itoh T."/>
            <person name="Kaga A."/>
            <person name="Tomooka N."/>
        </authorList>
    </citation>
    <scope>NUCLEOTIDE SEQUENCE [LARGE SCALE GENOMIC DNA]</scope>
    <source>
        <strain evidence="4">cv. Shumari</strain>
    </source>
</reference>